<evidence type="ECO:0000313" key="3">
    <source>
        <dbReference type="Proteomes" id="UP000220106"/>
    </source>
</evidence>
<comment type="caution">
    <text evidence="2">The sequence shown here is derived from an EMBL/GenBank/DDBJ whole genome shotgun (WGS) entry which is preliminary data.</text>
</comment>
<reference evidence="2 3" key="1">
    <citation type="submission" date="2017-09" db="EMBL/GenBank/DDBJ databases">
        <title>Large-scale bioinformatics analysis of Bacillus genomes uncovers conserved roles of natural products in bacterial physiology.</title>
        <authorList>
            <consortium name="Agbiome Team Llc"/>
            <person name="Bleich R.M."/>
            <person name="Kirk G.J."/>
            <person name="Santa Maria K.C."/>
            <person name="Allen S.E."/>
            <person name="Farag S."/>
            <person name="Shank E.A."/>
            <person name="Bowers A."/>
        </authorList>
    </citation>
    <scope>NUCLEOTIDE SEQUENCE [LARGE SCALE GENOMIC DNA]</scope>
    <source>
        <strain evidence="2 3">AFS003229</strain>
    </source>
</reference>
<dbReference type="InterPro" id="IPR011009">
    <property type="entry name" value="Kinase-like_dom_sf"/>
</dbReference>
<accession>A0AAX0RYJ6</accession>
<dbReference type="RefSeq" id="WP_098177991.1">
    <property type="nucleotide sequence ID" value="NZ_NUEQ01000118.1"/>
</dbReference>
<dbReference type="InterPro" id="IPR046748">
    <property type="entry name" value="HipA_2"/>
</dbReference>
<protein>
    <recommendedName>
        <fullName evidence="1">HipA-like kinase domain-containing protein</fullName>
    </recommendedName>
</protein>
<organism evidence="2 3">
    <name type="scientific">Peribacillus butanolivorans</name>
    <dbReference type="NCBI Taxonomy" id="421767"/>
    <lineage>
        <taxon>Bacteria</taxon>
        <taxon>Bacillati</taxon>
        <taxon>Bacillota</taxon>
        <taxon>Bacilli</taxon>
        <taxon>Bacillales</taxon>
        <taxon>Bacillaceae</taxon>
        <taxon>Peribacillus</taxon>
    </lineage>
</organism>
<dbReference type="Proteomes" id="UP000220106">
    <property type="component" value="Unassembled WGS sequence"/>
</dbReference>
<gene>
    <name evidence="2" type="ORF">CN689_26385</name>
</gene>
<sequence length="251" mass="29341">MTKRATNYMGEIGKGRTNPKLIECSDGNIYVVKFMNAEFKRSIINDWIAYQLGKLINLPMPDCEIISIPDGLIQSSEIFKKTGVSAGLAFGSIFKKNKISVNNNSLAKCRNINNLADMFIFDMWINNRDRNKNNMIIVNDHQPTLLFIDHEKAFCGRNWKEHDLIKFSEILNPRWSKNQIYFIQHLKNNDLFQNPLQLIQSLTIAQIREAVYSIPKEWNLKESEQEHLIDFLVKRRELLGEQIQQIIKKHF</sequence>
<dbReference type="SUPFAM" id="SSF56112">
    <property type="entry name" value="Protein kinase-like (PK-like)"/>
    <property type="match status" value="1"/>
</dbReference>
<dbReference type="Pfam" id="PF20613">
    <property type="entry name" value="HipA_2"/>
    <property type="match status" value="1"/>
</dbReference>
<dbReference type="AlphaFoldDB" id="A0AAX0RYJ6"/>
<evidence type="ECO:0000259" key="1">
    <source>
        <dbReference type="Pfam" id="PF20613"/>
    </source>
</evidence>
<dbReference type="EMBL" id="NUEQ01000118">
    <property type="protein sequence ID" value="PEJ25042.1"/>
    <property type="molecule type" value="Genomic_DNA"/>
</dbReference>
<evidence type="ECO:0000313" key="2">
    <source>
        <dbReference type="EMBL" id="PEJ25042.1"/>
    </source>
</evidence>
<name>A0AAX0RYJ6_9BACI</name>
<proteinExistence type="predicted"/>
<feature type="domain" description="HipA-like kinase" evidence="1">
    <location>
        <begin position="11"/>
        <end position="235"/>
    </location>
</feature>